<dbReference type="GO" id="GO:0050821">
    <property type="term" value="P:protein stabilization"/>
    <property type="evidence" value="ECO:0007669"/>
    <property type="project" value="TreeGrafter"/>
</dbReference>
<dbReference type="RefSeq" id="WP_151079082.1">
    <property type="nucleotide sequence ID" value="NZ_CP047647.1"/>
</dbReference>
<proteinExistence type="inferred from homology"/>
<reference evidence="3 4" key="1">
    <citation type="submission" date="2019-09" db="EMBL/GenBank/DDBJ databases">
        <title>Genome sequence of Hymenobacter sp. M3.</title>
        <authorList>
            <person name="Srinivasan S."/>
        </authorList>
    </citation>
    <scope>NUCLEOTIDE SEQUENCE [LARGE SCALE GENOMIC DNA]</scope>
    <source>
        <strain evidence="3 4">M3</strain>
    </source>
</reference>
<dbReference type="Proteomes" id="UP000326380">
    <property type="component" value="Unassembled WGS sequence"/>
</dbReference>
<comment type="caution">
    <text evidence="3">The sequence shown here is derived from an EMBL/GenBank/DDBJ whole genome shotgun (WGS) entry which is preliminary data.</text>
</comment>
<accession>A0A7L4ZWB6</accession>
<keyword evidence="2" id="KW-0732">Signal</keyword>
<sequence length="230" mass="25116">MKNPLQLAINAILLLAVAVLFYLHFAQKPAAPAAQPAATVAATDDEPADTTETAVATPAIVTADSGKALPVLPAGNIRKVAFVESAKLLEGYRAMQSARKEYERKAAQWQKQHETNVRSFQAAVQNYQKTAASLTEEQRAATEQRLQQQEQQVAQQQQGLQQQAQQEEARMTDVVLTRVNKLLETYGKENGYDLILIAGSGTIAYGRKGLDITAPVLQRLNAEYAARGKK</sequence>
<organism evidence="3 4">
    <name type="scientific">Hymenobacter busanensis</name>
    <dbReference type="NCBI Taxonomy" id="2607656"/>
    <lineage>
        <taxon>Bacteria</taxon>
        <taxon>Pseudomonadati</taxon>
        <taxon>Bacteroidota</taxon>
        <taxon>Cytophagia</taxon>
        <taxon>Cytophagales</taxon>
        <taxon>Hymenobacteraceae</taxon>
        <taxon>Hymenobacter</taxon>
    </lineage>
</organism>
<dbReference type="EMBL" id="VTWU01000004">
    <property type="protein sequence ID" value="KAA9332140.1"/>
    <property type="molecule type" value="Genomic_DNA"/>
</dbReference>
<dbReference type="Gene3D" id="3.30.910.20">
    <property type="entry name" value="Skp domain"/>
    <property type="match status" value="1"/>
</dbReference>
<protein>
    <submittedName>
        <fullName evidence="3">OmpH family outer membrane protein</fullName>
    </submittedName>
</protein>
<evidence type="ECO:0000313" key="4">
    <source>
        <dbReference type="Proteomes" id="UP000326380"/>
    </source>
</evidence>
<evidence type="ECO:0000256" key="2">
    <source>
        <dbReference type="ARBA" id="ARBA00022729"/>
    </source>
</evidence>
<dbReference type="GO" id="GO:0051082">
    <property type="term" value="F:unfolded protein binding"/>
    <property type="evidence" value="ECO:0007669"/>
    <property type="project" value="InterPro"/>
</dbReference>
<name>A0A7L4ZWB6_9BACT</name>
<dbReference type="InterPro" id="IPR024930">
    <property type="entry name" value="Skp_dom_sf"/>
</dbReference>
<evidence type="ECO:0000256" key="1">
    <source>
        <dbReference type="ARBA" id="ARBA00009091"/>
    </source>
</evidence>
<dbReference type="PANTHER" id="PTHR35089">
    <property type="entry name" value="CHAPERONE PROTEIN SKP"/>
    <property type="match status" value="1"/>
</dbReference>
<dbReference type="SUPFAM" id="SSF111384">
    <property type="entry name" value="OmpH-like"/>
    <property type="match status" value="1"/>
</dbReference>
<dbReference type="GO" id="GO:0005829">
    <property type="term" value="C:cytosol"/>
    <property type="evidence" value="ECO:0007669"/>
    <property type="project" value="TreeGrafter"/>
</dbReference>
<dbReference type="InterPro" id="IPR005632">
    <property type="entry name" value="Chaperone_Skp"/>
</dbReference>
<gene>
    <name evidence="3" type="ORF">F0P96_11670</name>
</gene>
<keyword evidence="4" id="KW-1185">Reference proteome</keyword>
<comment type="similarity">
    <text evidence="1">Belongs to the Skp family.</text>
</comment>
<dbReference type="SMART" id="SM00935">
    <property type="entry name" value="OmpH"/>
    <property type="match status" value="1"/>
</dbReference>
<evidence type="ECO:0000313" key="3">
    <source>
        <dbReference type="EMBL" id="KAA9332140.1"/>
    </source>
</evidence>
<dbReference type="Pfam" id="PF03938">
    <property type="entry name" value="OmpH"/>
    <property type="match status" value="1"/>
</dbReference>
<dbReference type="PANTHER" id="PTHR35089:SF1">
    <property type="entry name" value="CHAPERONE PROTEIN SKP"/>
    <property type="match status" value="1"/>
</dbReference>
<dbReference type="AlphaFoldDB" id="A0A7L4ZWB6"/>